<comment type="caution">
    <text evidence="1">The sequence shown here is derived from an EMBL/GenBank/DDBJ whole genome shotgun (WGS) entry which is preliminary data.</text>
</comment>
<dbReference type="AlphaFoldDB" id="A0A8S9I9T4"/>
<organism evidence="1 2">
    <name type="scientific">Brassica cretica</name>
    <name type="common">Mustard</name>
    <dbReference type="NCBI Taxonomy" id="69181"/>
    <lineage>
        <taxon>Eukaryota</taxon>
        <taxon>Viridiplantae</taxon>
        <taxon>Streptophyta</taxon>
        <taxon>Embryophyta</taxon>
        <taxon>Tracheophyta</taxon>
        <taxon>Spermatophyta</taxon>
        <taxon>Magnoliopsida</taxon>
        <taxon>eudicotyledons</taxon>
        <taxon>Gunneridae</taxon>
        <taxon>Pentapetalae</taxon>
        <taxon>rosids</taxon>
        <taxon>malvids</taxon>
        <taxon>Brassicales</taxon>
        <taxon>Brassicaceae</taxon>
        <taxon>Brassiceae</taxon>
        <taxon>Brassica</taxon>
    </lineage>
</organism>
<protein>
    <submittedName>
        <fullName evidence="1">Uncharacterized protein</fullName>
    </submittedName>
</protein>
<evidence type="ECO:0000313" key="1">
    <source>
        <dbReference type="EMBL" id="KAF2566509.1"/>
    </source>
</evidence>
<evidence type="ECO:0000313" key="2">
    <source>
        <dbReference type="Proteomes" id="UP000712281"/>
    </source>
</evidence>
<gene>
    <name evidence="1" type="ORF">F2Q68_00027209</name>
</gene>
<sequence>MEALRGGNVKTVHIQQALSQMDPKLVKMIKSPIDPQVLRQLKPVALLHAKLTETRSTHVVVFFCHGEWLSSITVGSVVRRSTHVVVFWCVVSRF</sequence>
<accession>A0A8S9I9T4</accession>
<dbReference type="Proteomes" id="UP000712281">
    <property type="component" value="Unassembled WGS sequence"/>
</dbReference>
<proteinExistence type="predicted"/>
<name>A0A8S9I9T4_BRACR</name>
<dbReference type="EMBL" id="QGKW02001911">
    <property type="protein sequence ID" value="KAF2566509.1"/>
    <property type="molecule type" value="Genomic_DNA"/>
</dbReference>
<reference evidence="1" key="1">
    <citation type="submission" date="2019-12" db="EMBL/GenBank/DDBJ databases">
        <title>Genome sequencing and annotation of Brassica cretica.</title>
        <authorList>
            <person name="Studholme D.J."/>
            <person name="Sarris P.F."/>
        </authorList>
    </citation>
    <scope>NUCLEOTIDE SEQUENCE</scope>
    <source>
        <strain evidence="1">PFS-001/15</strain>
        <tissue evidence="1">Leaf</tissue>
    </source>
</reference>